<dbReference type="PANTHER" id="PTHR48079:SF6">
    <property type="entry name" value="NAD(P)-BINDING DOMAIN-CONTAINING PROTEIN-RELATED"/>
    <property type="match status" value="1"/>
</dbReference>
<evidence type="ECO:0000313" key="4">
    <source>
        <dbReference type="Proteomes" id="UP000198901"/>
    </source>
</evidence>
<accession>A0A1G9SP89</accession>
<organism evidence="3 4">
    <name type="scientific">Siphonobacter aquaeclarae</name>
    <dbReference type="NCBI Taxonomy" id="563176"/>
    <lineage>
        <taxon>Bacteria</taxon>
        <taxon>Pseudomonadati</taxon>
        <taxon>Bacteroidota</taxon>
        <taxon>Cytophagia</taxon>
        <taxon>Cytophagales</taxon>
        <taxon>Cytophagaceae</taxon>
        <taxon>Siphonobacter</taxon>
    </lineage>
</organism>
<proteinExistence type="predicted"/>
<sequence>MIFLTGANGLIGSFIARKLLADGQAIRALRRPDSDLSLLGEDQNRIEWVEGDILDILSLERAVEGCTEVVHTAAIVSFSPKERRQLYQVNVEGTANVVNVSLAAGVRKLVHISSVAALGRPEKNSRNAEQPVEIDEEQKWEESPQNSHYAKSKYQAELEVWRGIAEGLPAVIVNPSVVLGEGDWSRSSTALFKYVFDEKPFYTEGTLNYVDVRDVAEAVSRLLVSDIVNERFILSGGKTTYRQFFALAAEQLGKKAPRFRVTPLLAAIAWRVEAIRGFLTGKKPLVTRETARSSLHHFYYHNEKIQGQTGLKFHSLEETTARIAAAFLRRSEQIPAGR</sequence>
<dbReference type="InterPro" id="IPR001509">
    <property type="entry name" value="Epimerase_deHydtase"/>
</dbReference>
<dbReference type="STRING" id="563176.SAMN04488090_3243"/>
<dbReference type="GO" id="GO:0004029">
    <property type="term" value="F:aldehyde dehydrogenase (NAD+) activity"/>
    <property type="evidence" value="ECO:0007669"/>
    <property type="project" value="TreeGrafter"/>
</dbReference>
<dbReference type="InterPro" id="IPR036291">
    <property type="entry name" value="NAD(P)-bd_dom_sf"/>
</dbReference>
<dbReference type="Gene3D" id="3.40.50.720">
    <property type="entry name" value="NAD(P)-binding Rossmann-like Domain"/>
    <property type="match status" value="1"/>
</dbReference>
<dbReference type="OrthoDB" id="596910at2"/>
<evidence type="ECO:0000259" key="2">
    <source>
        <dbReference type="Pfam" id="PF01370"/>
    </source>
</evidence>
<protein>
    <submittedName>
        <fullName evidence="3">Nucleoside-diphosphate-sugar epimerase</fullName>
    </submittedName>
</protein>
<gene>
    <name evidence="3" type="ORF">SAMN04488090_3243</name>
</gene>
<feature type="region of interest" description="Disordered" evidence="1">
    <location>
        <begin position="121"/>
        <end position="146"/>
    </location>
</feature>
<dbReference type="AlphaFoldDB" id="A0A1G9SP89"/>
<dbReference type="Proteomes" id="UP000198901">
    <property type="component" value="Unassembled WGS sequence"/>
</dbReference>
<dbReference type="EMBL" id="FNGS01000006">
    <property type="protein sequence ID" value="SDM37231.1"/>
    <property type="molecule type" value="Genomic_DNA"/>
</dbReference>
<dbReference type="PANTHER" id="PTHR48079">
    <property type="entry name" value="PROTEIN YEEZ"/>
    <property type="match status" value="1"/>
</dbReference>
<dbReference type="Pfam" id="PF01370">
    <property type="entry name" value="Epimerase"/>
    <property type="match status" value="1"/>
</dbReference>
<keyword evidence="4" id="KW-1185">Reference proteome</keyword>
<name>A0A1G9SP89_9BACT</name>
<feature type="domain" description="NAD-dependent epimerase/dehydratase" evidence="2">
    <location>
        <begin position="2"/>
        <end position="225"/>
    </location>
</feature>
<dbReference type="SUPFAM" id="SSF51735">
    <property type="entry name" value="NAD(P)-binding Rossmann-fold domains"/>
    <property type="match status" value="1"/>
</dbReference>
<dbReference type="GO" id="GO:0005737">
    <property type="term" value="C:cytoplasm"/>
    <property type="evidence" value="ECO:0007669"/>
    <property type="project" value="TreeGrafter"/>
</dbReference>
<dbReference type="InterPro" id="IPR051783">
    <property type="entry name" value="NAD(P)-dependent_oxidoreduct"/>
</dbReference>
<evidence type="ECO:0000313" key="3">
    <source>
        <dbReference type="EMBL" id="SDM37231.1"/>
    </source>
</evidence>
<reference evidence="3 4" key="1">
    <citation type="submission" date="2016-10" db="EMBL/GenBank/DDBJ databases">
        <authorList>
            <person name="de Groot N.N."/>
        </authorList>
    </citation>
    <scope>NUCLEOTIDE SEQUENCE [LARGE SCALE GENOMIC DNA]</scope>
    <source>
        <strain evidence="3 4">DSM 21668</strain>
    </source>
</reference>
<evidence type="ECO:0000256" key="1">
    <source>
        <dbReference type="SAM" id="MobiDB-lite"/>
    </source>
</evidence>
<dbReference type="RefSeq" id="WP_093204461.1">
    <property type="nucleotide sequence ID" value="NZ_FNGS01000006.1"/>
</dbReference>